<evidence type="ECO:0000313" key="1">
    <source>
        <dbReference type="EMBL" id="KAK3693987.1"/>
    </source>
</evidence>
<gene>
    <name evidence="1" type="ORF">B0T22DRAFT_57625</name>
</gene>
<name>A0AAE1CGS0_9PEZI</name>
<comment type="caution">
    <text evidence="1">The sequence shown here is derived from an EMBL/GenBank/DDBJ whole genome shotgun (WGS) entry which is preliminary data.</text>
</comment>
<organism evidence="1 2">
    <name type="scientific">Podospora appendiculata</name>
    <dbReference type="NCBI Taxonomy" id="314037"/>
    <lineage>
        <taxon>Eukaryota</taxon>
        <taxon>Fungi</taxon>
        <taxon>Dikarya</taxon>
        <taxon>Ascomycota</taxon>
        <taxon>Pezizomycotina</taxon>
        <taxon>Sordariomycetes</taxon>
        <taxon>Sordariomycetidae</taxon>
        <taxon>Sordariales</taxon>
        <taxon>Podosporaceae</taxon>
        <taxon>Podospora</taxon>
    </lineage>
</organism>
<keyword evidence="2" id="KW-1185">Reference proteome</keyword>
<accession>A0AAE1CGS0</accession>
<dbReference type="EMBL" id="JAULSO010000001">
    <property type="protein sequence ID" value="KAK3693987.1"/>
    <property type="molecule type" value="Genomic_DNA"/>
</dbReference>
<dbReference type="Proteomes" id="UP001270362">
    <property type="component" value="Unassembled WGS sequence"/>
</dbReference>
<reference evidence="1" key="1">
    <citation type="journal article" date="2023" name="Mol. Phylogenet. Evol.">
        <title>Genome-scale phylogeny and comparative genomics of the fungal order Sordariales.</title>
        <authorList>
            <person name="Hensen N."/>
            <person name="Bonometti L."/>
            <person name="Westerberg I."/>
            <person name="Brannstrom I.O."/>
            <person name="Guillou S."/>
            <person name="Cros-Aarteil S."/>
            <person name="Calhoun S."/>
            <person name="Haridas S."/>
            <person name="Kuo A."/>
            <person name="Mondo S."/>
            <person name="Pangilinan J."/>
            <person name="Riley R."/>
            <person name="LaButti K."/>
            <person name="Andreopoulos B."/>
            <person name="Lipzen A."/>
            <person name="Chen C."/>
            <person name="Yan M."/>
            <person name="Daum C."/>
            <person name="Ng V."/>
            <person name="Clum A."/>
            <person name="Steindorff A."/>
            <person name="Ohm R.A."/>
            <person name="Martin F."/>
            <person name="Silar P."/>
            <person name="Natvig D.O."/>
            <person name="Lalanne C."/>
            <person name="Gautier V."/>
            <person name="Ament-Velasquez S.L."/>
            <person name="Kruys A."/>
            <person name="Hutchinson M.I."/>
            <person name="Powell A.J."/>
            <person name="Barry K."/>
            <person name="Miller A.N."/>
            <person name="Grigoriev I.V."/>
            <person name="Debuchy R."/>
            <person name="Gladieux P."/>
            <person name="Hiltunen Thoren M."/>
            <person name="Johannesson H."/>
        </authorList>
    </citation>
    <scope>NUCLEOTIDE SEQUENCE</scope>
    <source>
        <strain evidence="1">CBS 314.62</strain>
    </source>
</reference>
<sequence>MYIPLFDGLPRHSLFLHGLVLIKKWSAFGLTFSLLVSISDVASHGYRRWLLWVQVHSRSSDLEPTPRSRNHNCHTSPRTLLPASKVPFGSCLDIHLGRVFETRCLAYAHLCICRSLESMEQVMGGGWNEEISFNVLCPVLPSTRSRIGCEITI</sequence>
<protein>
    <submittedName>
        <fullName evidence="1">Uncharacterized protein</fullName>
    </submittedName>
</protein>
<dbReference type="AlphaFoldDB" id="A0AAE1CGS0"/>
<evidence type="ECO:0000313" key="2">
    <source>
        <dbReference type="Proteomes" id="UP001270362"/>
    </source>
</evidence>
<proteinExistence type="predicted"/>
<reference evidence="1" key="2">
    <citation type="submission" date="2023-06" db="EMBL/GenBank/DDBJ databases">
        <authorList>
            <consortium name="Lawrence Berkeley National Laboratory"/>
            <person name="Haridas S."/>
            <person name="Hensen N."/>
            <person name="Bonometti L."/>
            <person name="Westerberg I."/>
            <person name="Brannstrom I.O."/>
            <person name="Guillou S."/>
            <person name="Cros-Aarteil S."/>
            <person name="Calhoun S."/>
            <person name="Kuo A."/>
            <person name="Mondo S."/>
            <person name="Pangilinan J."/>
            <person name="Riley R."/>
            <person name="Labutti K."/>
            <person name="Andreopoulos B."/>
            <person name="Lipzen A."/>
            <person name="Chen C."/>
            <person name="Yanf M."/>
            <person name="Daum C."/>
            <person name="Ng V."/>
            <person name="Clum A."/>
            <person name="Steindorff A."/>
            <person name="Ohm R."/>
            <person name="Martin F."/>
            <person name="Silar P."/>
            <person name="Natvig D."/>
            <person name="Lalanne C."/>
            <person name="Gautier V."/>
            <person name="Ament-Velasquez S.L."/>
            <person name="Kruys A."/>
            <person name="Hutchinson M.I."/>
            <person name="Powell A.J."/>
            <person name="Barry K."/>
            <person name="Miller A.N."/>
            <person name="Grigoriev I.V."/>
            <person name="Debuchy R."/>
            <person name="Gladieux P."/>
            <person name="Thoren M.H."/>
            <person name="Johannesson H."/>
        </authorList>
    </citation>
    <scope>NUCLEOTIDE SEQUENCE</scope>
    <source>
        <strain evidence="1">CBS 314.62</strain>
    </source>
</reference>